<accession>A0A1I8B2U1</accession>
<evidence type="ECO:0000256" key="1">
    <source>
        <dbReference type="SAM" id="MobiDB-lite"/>
    </source>
</evidence>
<keyword evidence="2" id="KW-1133">Transmembrane helix</keyword>
<sequence length="632" mass="70104">MLVRCLLPMELDTGPWTRKSSTLCSLLLLTIAAFAVPGQANSEEVGLGKHNKTGDFVTLVENTKIVNEADFNSADGKCKELYPGACDVTIEKDYIELRYNYGSKGCTVDLLSNFTNGIKFTAGVRNTRGGGLSKCLDESNHFMGSYNNTLPFVYSVNNEVINKLNNGQYNGSNEACNVYCGDPFGGNCMQSTSLQVSWRRSGEKVYAHTQLIGEADNQRKNLPVSDSATFVMVINNQSGFTMGNEQFHDASDNAVCVQKSTPLFKPETWIITNGGFSGRLLVFSLLHQNASFKYDGYKLLLKEHPNGPHCELFIRFDSDNYKLLSVDTSITTMAPTTTTTETTTEAPKKETTSDEATTDLFSSSTTTLPATTESSSNGTTSRKTTKCPEFQEECSGGLYILGIGLTAVSLCICVIAILVWLCMKDKAGKEKKSAEKQEAERGGDERLQALYKAEAKIKGPKKIGTFSAWKKDRKENETKTAVGQHSIEDQIVAIWKNVEKEKANDKMQYLGEQFMKQRDKELLEREYQPELKMKGLKAVGSFEDWKKKKNIATTFTLTDGTRTAIEYQEPKVVEKVIIETVKADEFTLEEKDHLPLSGEEEGVSVPKSEEEEEDIRDIPQPADDTPKVTLDI</sequence>
<organism evidence="4 5">
    <name type="scientific">Meloidogyne hapla</name>
    <name type="common">Root-knot nematode worm</name>
    <dbReference type="NCBI Taxonomy" id="6305"/>
    <lineage>
        <taxon>Eukaryota</taxon>
        <taxon>Metazoa</taxon>
        <taxon>Ecdysozoa</taxon>
        <taxon>Nematoda</taxon>
        <taxon>Chromadorea</taxon>
        <taxon>Rhabditida</taxon>
        <taxon>Tylenchina</taxon>
        <taxon>Tylenchomorpha</taxon>
        <taxon>Tylenchoidea</taxon>
        <taxon>Meloidogynidae</taxon>
        <taxon>Meloidogyninae</taxon>
        <taxon>Meloidogyne</taxon>
    </lineage>
</organism>
<feature type="region of interest" description="Disordered" evidence="1">
    <location>
        <begin position="337"/>
        <end position="384"/>
    </location>
</feature>
<feature type="compositionally biased region" description="Polar residues" evidence="1">
    <location>
        <begin position="368"/>
        <end position="382"/>
    </location>
</feature>
<evidence type="ECO:0000256" key="2">
    <source>
        <dbReference type="SAM" id="Phobius"/>
    </source>
</evidence>
<feature type="transmembrane region" description="Helical" evidence="2">
    <location>
        <begin position="398"/>
        <end position="423"/>
    </location>
</feature>
<keyword evidence="2" id="KW-0472">Membrane</keyword>
<dbReference type="AlphaFoldDB" id="A0A1I8B2U1"/>
<reference evidence="5" key="1">
    <citation type="submission" date="2016-11" db="UniProtKB">
        <authorList>
            <consortium name="WormBaseParasite"/>
        </authorList>
    </citation>
    <scope>IDENTIFICATION</scope>
</reference>
<keyword evidence="4" id="KW-1185">Reference proteome</keyword>
<protein>
    <submittedName>
        <fullName evidence="5">Uncharacterized protein</fullName>
    </submittedName>
</protein>
<feature type="chain" id="PRO_5009315372" evidence="3">
    <location>
        <begin position="41"/>
        <end position="632"/>
    </location>
</feature>
<dbReference type="Proteomes" id="UP000095281">
    <property type="component" value="Unplaced"/>
</dbReference>
<dbReference type="WBParaSite" id="MhA1_Contig127.frz3.gene9">
    <property type="protein sequence ID" value="MhA1_Contig127.frz3.gene9"/>
    <property type="gene ID" value="MhA1_Contig127.frz3.gene9"/>
</dbReference>
<keyword evidence="3" id="KW-0732">Signal</keyword>
<feature type="signal peptide" evidence="3">
    <location>
        <begin position="1"/>
        <end position="40"/>
    </location>
</feature>
<proteinExistence type="predicted"/>
<keyword evidence="2" id="KW-0812">Transmembrane</keyword>
<evidence type="ECO:0000313" key="4">
    <source>
        <dbReference type="Proteomes" id="UP000095281"/>
    </source>
</evidence>
<feature type="region of interest" description="Disordered" evidence="1">
    <location>
        <begin position="589"/>
        <end position="632"/>
    </location>
</feature>
<name>A0A1I8B2U1_MELHA</name>
<evidence type="ECO:0000256" key="3">
    <source>
        <dbReference type="SAM" id="SignalP"/>
    </source>
</evidence>
<evidence type="ECO:0000313" key="5">
    <source>
        <dbReference type="WBParaSite" id="MhA1_Contig127.frz3.gene9"/>
    </source>
</evidence>